<dbReference type="InterPro" id="IPR000594">
    <property type="entry name" value="ThiF_NAD_FAD-bd"/>
</dbReference>
<dbReference type="InterPro" id="IPR032420">
    <property type="entry name" value="E1_4HB"/>
</dbReference>
<accession>A0A8S1KLE7</accession>
<comment type="caution">
    <text evidence="4">The sequence shown here is derived from an EMBL/GenBank/DDBJ whole genome shotgun (WGS) entry which is preliminary data.</text>
</comment>
<dbReference type="InterPro" id="IPR018965">
    <property type="entry name" value="Ub-activating_enz_E1_C"/>
</dbReference>
<evidence type="ECO:0000259" key="3">
    <source>
        <dbReference type="SMART" id="SM00985"/>
    </source>
</evidence>
<dbReference type="GO" id="GO:0019948">
    <property type="term" value="F:SUMO activating enzyme activity"/>
    <property type="evidence" value="ECO:0007669"/>
    <property type="project" value="TreeGrafter"/>
</dbReference>
<name>A0A8S1KLE7_9CILI</name>
<dbReference type="Proteomes" id="UP000692954">
    <property type="component" value="Unassembled WGS sequence"/>
</dbReference>
<keyword evidence="5" id="KW-1185">Reference proteome</keyword>
<dbReference type="EMBL" id="CAJJDN010000009">
    <property type="protein sequence ID" value="CAD8055043.1"/>
    <property type="molecule type" value="Genomic_DNA"/>
</dbReference>
<gene>
    <name evidence="4" type="ORF">PSON_ATCC_30995.1.T0090018</name>
</gene>
<dbReference type="InterPro" id="IPR032418">
    <property type="entry name" value="E1_FCCH"/>
</dbReference>
<dbReference type="PANTHER" id="PTHR10953">
    <property type="entry name" value="UBIQUITIN-ACTIVATING ENZYME E1"/>
    <property type="match status" value="1"/>
</dbReference>
<protein>
    <recommendedName>
        <fullName evidence="3">Ubiquitin-activating enzyme E1 C-terminal domain-containing protein</fullName>
    </recommendedName>
</protein>
<feature type="domain" description="Ubiquitin-activating enzyme E1 C-terminal" evidence="3">
    <location>
        <begin position="877"/>
        <end position="1016"/>
    </location>
</feature>
<dbReference type="GO" id="GO:0016925">
    <property type="term" value="P:protein sumoylation"/>
    <property type="evidence" value="ECO:0007669"/>
    <property type="project" value="TreeGrafter"/>
</dbReference>
<evidence type="ECO:0000256" key="2">
    <source>
        <dbReference type="ARBA" id="ARBA00043952"/>
    </source>
</evidence>
<proteinExistence type="inferred from homology"/>
<dbReference type="Pfam" id="PF16190">
    <property type="entry name" value="E1_FCCH"/>
    <property type="match status" value="1"/>
</dbReference>
<dbReference type="Pfam" id="PF10585">
    <property type="entry name" value="UBA_E1_SCCH"/>
    <property type="match status" value="1"/>
</dbReference>
<dbReference type="Pfam" id="PF16191">
    <property type="entry name" value="E1_4HB"/>
    <property type="match status" value="1"/>
</dbReference>
<evidence type="ECO:0000313" key="4">
    <source>
        <dbReference type="EMBL" id="CAD8055043.1"/>
    </source>
</evidence>
<comment type="pathway">
    <text evidence="2">Protein modification.</text>
</comment>
<sequence length="1022" mass="119302">MYQQSIDYKETYYSRQAVALGLDTQQKIEELECFIYGLRGLGLEIAKNLILMGLKRVMIYDKTIVSILDLGTNFYGKFDQVGSVARDQGLIESLKDLNENVIVEIYNGNINGNNLKQFSIVVMTDIWDQQLIEEINEATRQQGNGFILAHSSGLFGSIFVDFTDNFIIQDNNGEICKEILIEYISNDQKGIVNTQNQKHKFQDGDYIIFKEVQGMSEINDQVFKITVVSPYSFSIGDTSKFSSYERNGIAIQVKIPEKISFKSFKNMINFNKEEMQYKNLEKLDRSNQLQIVYNSIFNFMKELGRLPNLLNNNDADLLLKLVQQINQDLQQELDIQLIKNISLYLQAQIIPLTSFWGGLVAQEVIKFTGKYTPIRQWFHLEFYEALPEIEVNRNMLNNQYDNYIAIFGQEIIENLQNQNILLMGAGGLGNEYLKIFTLLGIGSGLKGQLIIADEDQIELSNLNRQFLFKQQHINSNKAITACSTINQINKSIKCKPFPNYISKQNEQIFNMSFWNNLHIVVNAVDNIKSRHYIDSQCCYYKKPIFESGSEGTKSHSQVIIPFLTESFSESQDSSELVNLKSNFSTFPYLTEHIIEWALNYFLEKFQQTSNDLYQFSQSPSNFLKEQYSKNQHQLYQLKEKLEQLDKYLFIIINPTLENIIKFAINLFQFTFYDQIKNLLNSFPSNYKLENGQLFWTNPRRQPITIQFDQLNSLHQQFINCTVNIIFQMIGQSSLFNYDQILVVLNQLTNNNIEQIEQINQTIVQLENQENSEHQIQKEVETLIVKFENLFSQNQNNFQKVQCLPFQKNKLNYLELQFILSAANLRSINYNLPKISKFQVRQQIEHIFPQLITTKAVITGLVAIEILKYIQQKNIIFHRNTFVNLALPIFVFSQIKPPNKNIDQEFNILLCDKTKAIPDNWTIWDIIKINKKMTIREIIEYFEQNYNVNVSFICFNNYIVYSKKKKTAQDFFQRDCADLYSEISKQKLPEHEINFDVLVDSTYIIDGQEVCVDFPPIKYHYKI</sequence>
<dbReference type="GO" id="GO:0031510">
    <property type="term" value="C:SUMO activating enzyme complex"/>
    <property type="evidence" value="ECO:0007669"/>
    <property type="project" value="TreeGrafter"/>
</dbReference>
<organism evidence="4 5">
    <name type="scientific">Paramecium sonneborni</name>
    <dbReference type="NCBI Taxonomy" id="65129"/>
    <lineage>
        <taxon>Eukaryota</taxon>
        <taxon>Sar</taxon>
        <taxon>Alveolata</taxon>
        <taxon>Ciliophora</taxon>
        <taxon>Intramacronucleata</taxon>
        <taxon>Oligohymenophorea</taxon>
        <taxon>Peniculida</taxon>
        <taxon>Parameciidae</taxon>
        <taxon>Paramecium</taxon>
    </lineage>
</organism>
<dbReference type="OrthoDB" id="10252231at2759"/>
<dbReference type="GO" id="GO:0005737">
    <property type="term" value="C:cytoplasm"/>
    <property type="evidence" value="ECO:0007669"/>
    <property type="project" value="TreeGrafter"/>
</dbReference>
<dbReference type="FunFam" id="2.40.30.180:FF:000002">
    <property type="entry name" value="Ubiquitin-activating enzyme E1 2"/>
    <property type="match status" value="1"/>
</dbReference>
<dbReference type="InterPro" id="IPR045886">
    <property type="entry name" value="ThiF/MoeB/HesA"/>
</dbReference>
<evidence type="ECO:0000313" key="5">
    <source>
        <dbReference type="Proteomes" id="UP000692954"/>
    </source>
</evidence>
<reference evidence="4" key="1">
    <citation type="submission" date="2021-01" db="EMBL/GenBank/DDBJ databases">
        <authorList>
            <consortium name="Genoscope - CEA"/>
            <person name="William W."/>
        </authorList>
    </citation>
    <scope>NUCLEOTIDE SEQUENCE</scope>
</reference>
<dbReference type="SMART" id="SM00985">
    <property type="entry name" value="UBA_e1_C"/>
    <property type="match status" value="1"/>
</dbReference>
<evidence type="ECO:0000256" key="1">
    <source>
        <dbReference type="ARBA" id="ARBA00005673"/>
    </source>
</evidence>
<dbReference type="Pfam" id="PF09358">
    <property type="entry name" value="E1_UFD"/>
    <property type="match status" value="1"/>
</dbReference>
<dbReference type="PANTHER" id="PTHR10953:SF4">
    <property type="entry name" value="UBIQUITIN-ACTIVATING ENZYME E1 C-TERMINAL DOMAIN-CONTAINING PROTEIN"/>
    <property type="match status" value="1"/>
</dbReference>
<dbReference type="Pfam" id="PF00899">
    <property type="entry name" value="ThiF"/>
    <property type="match status" value="1"/>
</dbReference>
<comment type="similarity">
    <text evidence="1">Belongs to the ubiquitin-activating E1 family.</text>
</comment>
<dbReference type="InterPro" id="IPR019572">
    <property type="entry name" value="UBA_E1_SCCH"/>
</dbReference>
<dbReference type="AlphaFoldDB" id="A0A8S1KLE7"/>